<sequence length="63" mass="7039">MYDTVSTFAAPRVHHSRTMKFPGMHVGRDFVVPERETHRAAKVDTVSTVEMRQEPGTGRGLLG</sequence>
<name>A0A1Y5XZK0_KIBAR</name>
<keyword evidence="2" id="KW-1185">Reference proteome</keyword>
<accession>A0A1Y5XZK0</accession>
<dbReference type="Proteomes" id="UP000192674">
    <property type="component" value="Unassembled WGS sequence"/>
</dbReference>
<organism evidence="1 2">
    <name type="scientific">Kibdelosporangium aridum</name>
    <dbReference type="NCBI Taxonomy" id="2030"/>
    <lineage>
        <taxon>Bacteria</taxon>
        <taxon>Bacillati</taxon>
        <taxon>Actinomycetota</taxon>
        <taxon>Actinomycetes</taxon>
        <taxon>Pseudonocardiales</taxon>
        <taxon>Pseudonocardiaceae</taxon>
        <taxon>Kibdelosporangium</taxon>
    </lineage>
</organism>
<reference evidence="1 2" key="1">
    <citation type="submission" date="2017-04" db="EMBL/GenBank/DDBJ databases">
        <authorList>
            <person name="Afonso C.L."/>
            <person name="Miller P.J."/>
            <person name="Scott M.A."/>
            <person name="Spackman E."/>
            <person name="Goraichik I."/>
            <person name="Dimitrov K.M."/>
            <person name="Suarez D.L."/>
            <person name="Swayne D.E."/>
        </authorList>
    </citation>
    <scope>NUCLEOTIDE SEQUENCE [LARGE SCALE GENOMIC DNA]</scope>
    <source>
        <strain evidence="1 2">DSM 43828</strain>
    </source>
</reference>
<protein>
    <submittedName>
        <fullName evidence="1">Uncharacterized protein</fullName>
    </submittedName>
</protein>
<evidence type="ECO:0000313" key="1">
    <source>
        <dbReference type="EMBL" id="SMD22085.1"/>
    </source>
</evidence>
<dbReference type="EMBL" id="FWXV01000007">
    <property type="protein sequence ID" value="SMD22085.1"/>
    <property type="molecule type" value="Genomic_DNA"/>
</dbReference>
<proteinExistence type="predicted"/>
<gene>
    <name evidence="1" type="ORF">SAMN05661093_07317</name>
</gene>
<evidence type="ECO:0000313" key="2">
    <source>
        <dbReference type="Proteomes" id="UP000192674"/>
    </source>
</evidence>
<dbReference type="AlphaFoldDB" id="A0A1Y5XZK0"/>